<dbReference type="InterPro" id="IPR001468">
    <property type="entry name" value="Indole-3-GlycerolPSynthase_CS"/>
</dbReference>
<protein>
    <recommendedName>
        <fullName evidence="5">Indole-3-glycerol phosphate synthase</fullName>
        <ecNumber evidence="4">4.1.1.48</ecNumber>
    </recommendedName>
</protein>
<gene>
    <name evidence="12" type="primary">trpC</name>
    <name evidence="12" type="ORF">PABY_07460</name>
</gene>
<dbReference type="InterPro" id="IPR013798">
    <property type="entry name" value="Indole-3-glycerol_P_synth_dom"/>
</dbReference>
<dbReference type="Proteomes" id="UP001341135">
    <property type="component" value="Chromosome"/>
</dbReference>
<reference evidence="12 13" key="1">
    <citation type="submission" date="2023-09" db="EMBL/GenBank/DDBJ databases">
        <title>Pyrofollis japonicus gen. nov. sp. nov., a novel member of the family Pyrodictiaceae isolated from the Iheya North hydrothermal field.</title>
        <authorList>
            <person name="Miyazaki U."/>
            <person name="Sanari M."/>
            <person name="Tame A."/>
            <person name="Kitajima M."/>
            <person name="Okamoto A."/>
            <person name="Sawayama S."/>
            <person name="Miyazaki J."/>
            <person name="Takai K."/>
            <person name="Nakagawa S."/>
        </authorList>
    </citation>
    <scope>NUCLEOTIDE SEQUENCE [LARGE SCALE GENOMIC DNA]</scope>
    <source>
        <strain evidence="12 13">AV2</strain>
    </source>
</reference>
<keyword evidence="7" id="KW-0210">Decarboxylase</keyword>
<comment type="pathway">
    <text evidence="2">Amino-acid biosynthesis; L-tryptophan biosynthesis; L-tryptophan from chorismate: step 4/5.</text>
</comment>
<dbReference type="EC" id="4.1.1.48" evidence="4"/>
<dbReference type="PANTHER" id="PTHR22854:SF2">
    <property type="entry name" value="INDOLE-3-GLYCEROL-PHOSPHATE SYNTHASE"/>
    <property type="match status" value="1"/>
</dbReference>
<keyword evidence="6" id="KW-0028">Amino-acid biosynthesis</keyword>
<proteinExistence type="inferred from homology"/>
<evidence type="ECO:0000256" key="5">
    <source>
        <dbReference type="ARBA" id="ARBA00018080"/>
    </source>
</evidence>
<evidence type="ECO:0000256" key="3">
    <source>
        <dbReference type="ARBA" id="ARBA00008737"/>
    </source>
</evidence>
<comment type="catalytic activity">
    <reaction evidence="1">
        <text>1-(2-carboxyphenylamino)-1-deoxy-D-ribulose 5-phosphate + H(+) = (1S,2R)-1-C-(indol-3-yl)glycerol 3-phosphate + CO2 + H2O</text>
        <dbReference type="Rhea" id="RHEA:23476"/>
        <dbReference type="ChEBI" id="CHEBI:15377"/>
        <dbReference type="ChEBI" id="CHEBI:15378"/>
        <dbReference type="ChEBI" id="CHEBI:16526"/>
        <dbReference type="ChEBI" id="CHEBI:58613"/>
        <dbReference type="ChEBI" id="CHEBI:58866"/>
        <dbReference type="EC" id="4.1.1.48"/>
    </reaction>
</comment>
<keyword evidence="13" id="KW-1185">Reference proteome</keyword>
<evidence type="ECO:0000313" key="12">
    <source>
        <dbReference type="EMBL" id="BES81179.1"/>
    </source>
</evidence>
<evidence type="ECO:0000256" key="1">
    <source>
        <dbReference type="ARBA" id="ARBA00001633"/>
    </source>
</evidence>
<evidence type="ECO:0000256" key="7">
    <source>
        <dbReference type="ARBA" id="ARBA00022793"/>
    </source>
</evidence>
<keyword evidence="9" id="KW-0057">Aromatic amino acid biosynthesis</keyword>
<keyword evidence="8" id="KW-0822">Tryptophan biosynthesis</keyword>
<dbReference type="Pfam" id="PF00218">
    <property type="entry name" value="IGPS"/>
    <property type="match status" value="1"/>
</dbReference>
<keyword evidence="10" id="KW-0456">Lyase</keyword>
<dbReference type="EMBL" id="AP028907">
    <property type="protein sequence ID" value="BES81179.1"/>
    <property type="molecule type" value="Genomic_DNA"/>
</dbReference>
<evidence type="ECO:0000256" key="6">
    <source>
        <dbReference type="ARBA" id="ARBA00022605"/>
    </source>
</evidence>
<dbReference type="Gene3D" id="3.20.20.70">
    <property type="entry name" value="Aldolase class I"/>
    <property type="match status" value="1"/>
</dbReference>
<dbReference type="PROSITE" id="PS00614">
    <property type="entry name" value="IGPS"/>
    <property type="match status" value="1"/>
</dbReference>
<dbReference type="RefSeq" id="WP_338252051.1">
    <property type="nucleotide sequence ID" value="NZ_AP028907.1"/>
</dbReference>
<name>A0ABN6ZP51_9CREN</name>
<dbReference type="InterPro" id="IPR045186">
    <property type="entry name" value="Indole-3-glycerol_P_synth"/>
</dbReference>
<sequence>MERLPRGFLAEAYRWSRKRTELLASPPRPTSLRQAVERAVGQEKRPALIIEYKRCSPRGFVAYHTPWSYLEATLPVADAYSVLVEPYWFCGSLELVAFFAQHRPVVAKDFPSSRAQLEQYQRAGASAALLILDMLGWKQLDTLYQEARSLGLEALIETHRAEDAVEAMNSYPEALVGINARNLETLEISYQRLLEETARAAARKPSSALLVAESSIDSAEKAARLAEAGADALLIGTWAMKRTGELCSLPERLKGTKG</sequence>
<dbReference type="GeneID" id="89288769"/>
<dbReference type="PANTHER" id="PTHR22854">
    <property type="entry name" value="TRYPTOPHAN BIOSYNTHESIS PROTEIN"/>
    <property type="match status" value="1"/>
</dbReference>
<evidence type="ECO:0000256" key="8">
    <source>
        <dbReference type="ARBA" id="ARBA00022822"/>
    </source>
</evidence>
<evidence type="ECO:0000259" key="11">
    <source>
        <dbReference type="Pfam" id="PF00218"/>
    </source>
</evidence>
<dbReference type="InterPro" id="IPR013785">
    <property type="entry name" value="Aldolase_TIM"/>
</dbReference>
<evidence type="ECO:0000256" key="2">
    <source>
        <dbReference type="ARBA" id="ARBA00004696"/>
    </source>
</evidence>
<dbReference type="CDD" id="cd00331">
    <property type="entry name" value="IGPS"/>
    <property type="match status" value="1"/>
</dbReference>
<dbReference type="SUPFAM" id="SSF51366">
    <property type="entry name" value="Ribulose-phoshate binding barrel"/>
    <property type="match status" value="1"/>
</dbReference>
<feature type="domain" description="Indole-3-glycerol phosphate synthase" evidence="11">
    <location>
        <begin position="28"/>
        <end position="242"/>
    </location>
</feature>
<evidence type="ECO:0000313" key="13">
    <source>
        <dbReference type="Proteomes" id="UP001341135"/>
    </source>
</evidence>
<comment type="similarity">
    <text evidence="3">Belongs to the TrpC family.</text>
</comment>
<evidence type="ECO:0000256" key="4">
    <source>
        <dbReference type="ARBA" id="ARBA00012362"/>
    </source>
</evidence>
<accession>A0ABN6ZP51</accession>
<evidence type="ECO:0000256" key="9">
    <source>
        <dbReference type="ARBA" id="ARBA00023141"/>
    </source>
</evidence>
<evidence type="ECO:0000256" key="10">
    <source>
        <dbReference type="ARBA" id="ARBA00023239"/>
    </source>
</evidence>
<dbReference type="InterPro" id="IPR011060">
    <property type="entry name" value="RibuloseP-bd_barrel"/>
</dbReference>
<organism evidence="12 13">
    <name type="scientific">Pyrodictium abyssi</name>
    <dbReference type="NCBI Taxonomy" id="54256"/>
    <lineage>
        <taxon>Archaea</taxon>
        <taxon>Thermoproteota</taxon>
        <taxon>Thermoprotei</taxon>
        <taxon>Desulfurococcales</taxon>
        <taxon>Pyrodictiaceae</taxon>
        <taxon>Pyrodictium</taxon>
    </lineage>
</organism>